<proteinExistence type="predicted"/>
<sequence>MPTRPFAVALAPFDRSILCLFLLLLLNRCTYILEVRCKVQVDDLWSNEAPISLVTLVVDANAGQRHWWIGDHLLDVNKRHRGLGSIMLEASVGEIELCSVGLTSLPLWNSNSL</sequence>
<name>A0ABM4GA85_DROKI</name>
<dbReference type="GeneID" id="138927955"/>
<organism evidence="1 2">
    <name type="scientific">Drosophila kikkawai</name>
    <name type="common">Fruit fly</name>
    <dbReference type="NCBI Taxonomy" id="30033"/>
    <lineage>
        <taxon>Eukaryota</taxon>
        <taxon>Metazoa</taxon>
        <taxon>Ecdysozoa</taxon>
        <taxon>Arthropoda</taxon>
        <taxon>Hexapoda</taxon>
        <taxon>Insecta</taxon>
        <taxon>Pterygota</taxon>
        <taxon>Neoptera</taxon>
        <taxon>Endopterygota</taxon>
        <taxon>Diptera</taxon>
        <taxon>Brachycera</taxon>
        <taxon>Muscomorpha</taxon>
        <taxon>Ephydroidea</taxon>
        <taxon>Drosophilidae</taxon>
        <taxon>Drosophila</taxon>
        <taxon>Sophophora</taxon>
    </lineage>
</organism>
<reference evidence="2" key="2">
    <citation type="submission" date="2025-08" db="UniProtKB">
        <authorList>
            <consortium name="RefSeq"/>
        </authorList>
    </citation>
    <scope>IDENTIFICATION</scope>
    <source>
        <strain evidence="2">14028-0561.14</strain>
        <tissue evidence="2">Whole fly</tissue>
    </source>
</reference>
<keyword evidence="1" id="KW-1185">Reference proteome</keyword>
<accession>A0ABM4GA85</accession>
<protein>
    <recommendedName>
        <fullName evidence="3">Secreted protein</fullName>
    </recommendedName>
</protein>
<evidence type="ECO:0008006" key="3">
    <source>
        <dbReference type="Google" id="ProtNLM"/>
    </source>
</evidence>
<dbReference type="Proteomes" id="UP001652661">
    <property type="component" value="Chromosome 2L"/>
</dbReference>
<reference evidence="1" key="1">
    <citation type="submission" date="2025-05" db="UniProtKB">
        <authorList>
            <consortium name="RefSeq"/>
        </authorList>
    </citation>
    <scope>NUCLEOTIDE SEQUENCE [LARGE SCALE GENOMIC DNA]</scope>
    <source>
        <strain evidence="1">14028-0561.14</strain>
    </source>
</reference>
<evidence type="ECO:0000313" key="2">
    <source>
        <dbReference type="RefSeq" id="XP_070139631.1"/>
    </source>
</evidence>
<evidence type="ECO:0000313" key="1">
    <source>
        <dbReference type="Proteomes" id="UP001652661"/>
    </source>
</evidence>
<dbReference type="RefSeq" id="XP_070139631.1">
    <property type="nucleotide sequence ID" value="XM_070283530.1"/>
</dbReference>
<gene>
    <name evidence="2" type="primary">LOC138927955</name>
</gene>